<proteinExistence type="predicted"/>
<feature type="region of interest" description="Disordered" evidence="1">
    <location>
        <begin position="12"/>
        <end position="93"/>
    </location>
</feature>
<dbReference type="Proteomes" id="UP001152797">
    <property type="component" value="Unassembled WGS sequence"/>
</dbReference>
<dbReference type="AlphaFoldDB" id="A0A9P1C659"/>
<comment type="caution">
    <text evidence="2">The sequence shown here is derived from an EMBL/GenBank/DDBJ whole genome shotgun (WGS) entry which is preliminary data.</text>
</comment>
<protein>
    <submittedName>
        <fullName evidence="4">EF-hand domain-containing protein</fullName>
    </submittedName>
</protein>
<evidence type="ECO:0000313" key="4">
    <source>
        <dbReference type="EMBL" id="CAL4772750.1"/>
    </source>
</evidence>
<dbReference type="SUPFAM" id="SSF47473">
    <property type="entry name" value="EF-hand"/>
    <property type="match status" value="1"/>
</dbReference>
<evidence type="ECO:0000313" key="2">
    <source>
        <dbReference type="EMBL" id="CAI3985438.1"/>
    </source>
</evidence>
<keyword evidence="5" id="KW-1185">Reference proteome</keyword>
<reference evidence="3" key="2">
    <citation type="submission" date="2024-04" db="EMBL/GenBank/DDBJ databases">
        <authorList>
            <person name="Chen Y."/>
            <person name="Shah S."/>
            <person name="Dougan E. K."/>
            <person name="Thang M."/>
            <person name="Chan C."/>
        </authorList>
    </citation>
    <scope>NUCLEOTIDE SEQUENCE [LARGE SCALE GENOMIC DNA]</scope>
</reference>
<evidence type="ECO:0000313" key="3">
    <source>
        <dbReference type="EMBL" id="CAL1138813.1"/>
    </source>
</evidence>
<name>A0A9P1C659_9DINO</name>
<dbReference type="OrthoDB" id="423741at2759"/>
<reference evidence="2" key="1">
    <citation type="submission" date="2022-10" db="EMBL/GenBank/DDBJ databases">
        <authorList>
            <person name="Chen Y."/>
            <person name="Dougan E. K."/>
            <person name="Chan C."/>
            <person name="Rhodes N."/>
            <person name="Thang M."/>
        </authorList>
    </citation>
    <scope>NUCLEOTIDE SEQUENCE</scope>
</reference>
<gene>
    <name evidence="2" type="ORF">C1SCF055_LOCUS12883</name>
</gene>
<dbReference type="EMBL" id="CAMXCT020000990">
    <property type="protein sequence ID" value="CAL1138813.1"/>
    <property type="molecule type" value="Genomic_DNA"/>
</dbReference>
<dbReference type="EMBL" id="CAMXCT030000990">
    <property type="protein sequence ID" value="CAL4772750.1"/>
    <property type="molecule type" value="Genomic_DNA"/>
</dbReference>
<organism evidence="2">
    <name type="scientific">Cladocopium goreaui</name>
    <dbReference type="NCBI Taxonomy" id="2562237"/>
    <lineage>
        <taxon>Eukaryota</taxon>
        <taxon>Sar</taxon>
        <taxon>Alveolata</taxon>
        <taxon>Dinophyceae</taxon>
        <taxon>Suessiales</taxon>
        <taxon>Symbiodiniaceae</taxon>
        <taxon>Cladocopium</taxon>
    </lineage>
</organism>
<dbReference type="EMBL" id="CAMXCT010000990">
    <property type="protein sequence ID" value="CAI3985438.1"/>
    <property type="molecule type" value="Genomic_DNA"/>
</dbReference>
<evidence type="ECO:0000313" key="5">
    <source>
        <dbReference type="Proteomes" id="UP001152797"/>
    </source>
</evidence>
<sequence length="699" mass="79058">MKLAWLRRRRASNAKAFDHIGPSPPSTPSTRAAGRQWTPSEGEGEENDVNLLEDLPLNLKSPQGPQGPQLPSLTDRHTDRMARSAPVKRNGTGSITLSSVKAVASASVNGRNSDTLSDFQKGDQRRLSLPCPMPKSFSYSGDDLSEIVEAIESEAPTLDWFRDLWVHLLAGKRSGMVKLPVKSLGGWVQVYNSWQALGNWSPGDAPVLLDAAQLQAVTASPKLKVMEWMKVFGGTGGTKSGAVKLNMPMFLCTCILLANTISKKQKLRFLLGIFDENDSGTFDQDKFRSFISAFFQGLQLNFGLQLKNRGSEICLLSKTLLARSGVHGSLSLKSQLEHLERWLLGETGDPLAIPFALFLERHSGSGDDPEFFLPEEKKFRLSHRSLVDPPMELALALDASFLQRSEMQVIREIFRHCESRHCFDISHLEAERVTRLEINPNLWCNKLARALEQVEIHRQNGRKISMEMFLRQLCPRADAHHLLMFQSWMREVEDKEKLQERIARCREVLDTFEEYQSLPLLDQAEKVNLLKDYEFLEFELQTSRSLESLVPASSHLLRFEQEMIEGKLSQDAILMLMCPPGFRHASPNWLDLVVEAFLKMEAAHEQQRFAQTEFLFAPTNSIKRSFYKARVPAHVLALWHSFLEALDPEKSGWVTYKQMLISGLCPEVAGFMCHELGEQEAFSGEAFLAEMMKIHHVRP</sequence>
<accession>A0A9P1C659</accession>
<dbReference type="InterPro" id="IPR011992">
    <property type="entry name" value="EF-hand-dom_pair"/>
</dbReference>
<evidence type="ECO:0000256" key="1">
    <source>
        <dbReference type="SAM" id="MobiDB-lite"/>
    </source>
</evidence>
<feature type="compositionally biased region" description="Low complexity" evidence="1">
    <location>
        <begin position="61"/>
        <end position="73"/>
    </location>
</feature>